<proteinExistence type="predicted"/>
<accession>A0A1E1LPT4</accession>
<evidence type="ECO:0000313" key="2">
    <source>
        <dbReference type="Proteomes" id="UP000178129"/>
    </source>
</evidence>
<protein>
    <submittedName>
        <fullName evidence="1">Uncharacterized protein</fullName>
    </submittedName>
</protein>
<dbReference type="Proteomes" id="UP000178129">
    <property type="component" value="Unassembled WGS sequence"/>
</dbReference>
<dbReference type="InParanoid" id="A0A1E1LPT4"/>
<dbReference type="AlphaFoldDB" id="A0A1E1LPT4"/>
<organism evidence="1 2">
    <name type="scientific">Rhynchosporium graminicola</name>
    <dbReference type="NCBI Taxonomy" id="2792576"/>
    <lineage>
        <taxon>Eukaryota</taxon>
        <taxon>Fungi</taxon>
        <taxon>Dikarya</taxon>
        <taxon>Ascomycota</taxon>
        <taxon>Pezizomycotina</taxon>
        <taxon>Leotiomycetes</taxon>
        <taxon>Helotiales</taxon>
        <taxon>Ploettnerulaceae</taxon>
        <taxon>Rhynchosporium</taxon>
    </lineage>
</organism>
<name>A0A1E1LPT4_9HELO</name>
<comment type="caution">
    <text evidence="1">The sequence shown here is derived from an EMBL/GenBank/DDBJ whole genome shotgun (WGS) entry which is preliminary data.</text>
</comment>
<reference evidence="2" key="1">
    <citation type="submission" date="2016-03" db="EMBL/GenBank/DDBJ databases">
        <authorList>
            <person name="Ploux O."/>
        </authorList>
    </citation>
    <scope>NUCLEOTIDE SEQUENCE [LARGE SCALE GENOMIC DNA]</scope>
    <source>
        <strain evidence="2">UK7</strain>
    </source>
</reference>
<sequence>MALNKLLTTCFIIILQDERLGTNREKAFMDDSEPRKLSLTIDY</sequence>
<gene>
    <name evidence="1" type="ORF">RCO7_15184</name>
</gene>
<dbReference type="EMBL" id="FJUW01000072">
    <property type="protein sequence ID" value="CZT12495.1"/>
    <property type="molecule type" value="Genomic_DNA"/>
</dbReference>
<keyword evidence="2" id="KW-1185">Reference proteome</keyword>
<evidence type="ECO:0000313" key="1">
    <source>
        <dbReference type="EMBL" id="CZT12495.1"/>
    </source>
</evidence>